<dbReference type="PANTHER" id="PTHR35201">
    <property type="entry name" value="TERPENE SYNTHASE"/>
    <property type="match status" value="1"/>
</dbReference>
<sequence>MEKQLFDELIGQAPILISPHRSRLEQVIRDWILHDLHLADDDKKKLIAINVAAANARMFARAAYDPILIASRLLLFFFVVDDPFELQSEAAIIHTQQPYITLLNGGTVPDEDAGCVMLRVILQELKACNVSTAWMQRFVASLKIYFQGVREESIWRSKGIHPDPDTYLTMRVKSGIVDAYYNLVEIGQGIELNEADLQIAALQQINYLSSRAWILDNELASMEKEKADLMNYINVLQFNSHIPRGEAIRRTIDKRHELLAAFNHLRQHPDVADPKLQQYIDGLELLIYGVLCWYYMDTPRYDT</sequence>
<evidence type="ECO:0000313" key="3">
    <source>
        <dbReference type="Proteomes" id="UP001207742"/>
    </source>
</evidence>
<dbReference type="SFLD" id="SFLDS00005">
    <property type="entry name" value="Isoprenoid_Synthase_Type_I"/>
    <property type="match status" value="1"/>
</dbReference>
<dbReference type="SUPFAM" id="SSF48576">
    <property type="entry name" value="Terpenoid synthases"/>
    <property type="match status" value="1"/>
</dbReference>
<name>A0ABT3ITG5_9BACT</name>
<dbReference type="Pfam" id="PF19086">
    <property type="entry name" value="Terpene_syn_C_2"/>
    <property type="match status" value="1"/>
</dbReference>
<gene>
    <name evidence="2" type="ORF">OL497_25485</name>
</gene>
<reference evidence="2 3" key="1">
    <citation type="submission" date="2022-10" db="EMBL/GenBank/DDBJ databases">
        <title>Chitinophaga nivalis PC15 sp. nov., isolated from Pyeongchang county, South Korea.</title>
        <authorList>
            <person name="Trinh H.N."/>
        </authorList>
    </citation>
    <scope>NUCLEOTIDE SEQUENCE [LARGE SCALE GENOMIC DNA]</scope>
    <source>
        <strain evidence="2 3">PC14</strain>
    </source>
</reference>
<dbReference type="PANTHER" id="PTHR35201:SF4">
    <property type="entry name" value="BETA-PINACENE SYNTHASE-RELATED"/>
    <property type="match status" value="1"/>
</dbReference>
<keyword evidence="1" id="KW-0460">Magnesium</keyword>
<protein>
    <recommendedName>
        <fullName evidence="1">Terpene synthase</fullName>
        <ecNumber evidence="1">4.2.3.-</ecNumber>
    </recommendedName>
</protein>
<dbReference type="InterPro" id="IPR034686">
    <property type="entry name" value="Terpene_cyclase-like_2"/>
</dbReference>
<evidence type="ECO:0000256" key="1">
    <source>
        <dbReference type="RuleBase" id="RU366034"/>
    </source>
</evidence>
<comment type="similarity">
    <text evidence="1">Belongs to the terpene synthase family.</text>
</comment>
<dbReference type="EC" id="4.2.3.-" evidence="1"/>
<proteinExistence type="inferred from homology"/>
<keyword evidence="1" id="KW-0456">Lyase</keyword>
<comment type="cofactor">
    <cofactor evidence="1">
        <name>Mg(2+)</name>
        <dbReference type="ChEBI" id="CHEBI:18420"/>
    </cofactor>
</comment>
<keyword evidence="3" id="KW-1185">Reference proteome</keyword>
<dbReference type="InterPro" id="IPR008949">
    <property type="entry name" value="Isoprenoid_synthase_dom_sf"/>
</dbReference>
<dbReference type="EMBL" id="JAPDNS010000002">
    <property type="protein sequence ID" value="MCW3487276.1"/>
    <property type="molecule type" value="Genomic_DNA"/>
</dbReference>
<evidence type="ECO:0000313" key="2">
    <source>
        <dbReference type="EMBL" id="MCW3487276.1"/>
    </source>
</evidence>
<organism evidence="2 3">
    <name type="scientific">Chitinophaga nivalis</name>
    <dbReference type="NCBI Taxonomy" id="2991709"/>
    <lineage>
        <taxon>Bacteria</taxon>
        <taxon>Pseudomonadati</taxon>
        <taxon>Bacteroidota</taxon>
        <taxon>Chitinophagia</taxon>
        <taxon>Chitinophagales</taxon>
        <taxon>Chitinophagaceae</taxon>
        <taxon>Chitinophaga</taxon>
    </lineage>
</organism>
<dbReference type="Proteomes" id="UP001207742">
    <property type="component" value="Unassembled WGS sequence"/>
</dbReference>
<keyword evidence="1" id="KW-0479">Metal-binding</keyword>
<accession>A0ABT3ITG5</accession>
<dbReference type="Gene3D" id="1.10.600.10">
    <property type="entry name" value="Farnesyl Diphosphate Synthase"/>
    <property type="match status" value="1"/>
</dbReference>
<dbReference type="RefSeq" id="WP_264734086.1">
    <property type="nucleotide sequence ID" value="NZ_JAPDNR010000001.1"/>
</dbReference>
<dbReference type="SFLD" id="SFLDG01020">
    <property type="entry name" value="Terpene_Cyclase_Like_2"/>
    <property type="match status" value="1"/>
</dbReference>
<comment type="caution">
    <text evidence="2">The sequence shown here is derived from an EMBL/GenBank/DDBJ whole genome shotgun (WGS) entry which is preliminary data.</text>
</comment>